<feature type="non-terminal residue" evidence="1">
    <location>
        <position position="93"/>
    </location>
</feature>
<gene>
    <name evidence="1" type="ORF">METZ01_LOCUS280697</name>
</gene>
<dbReference type="AlphaFoldDB" id="A0A382KWB6"/>
<accession>A0A382KWB6</accession>
<name>A0A382KWB6_9ZZZZ</name>
<proteinExistence type="predicted"/>
<sequence length="93" mass="10544">MMVPSRNGPTGTTHPSSLDLGRDLLNRRFRYYLAVFGDPTLQDHVTVEEGHFGVSSGWPRELAKRDHVFLYCTESYRRYSKSVPGVGVVEEVD</sequence>
<protein>
    <submittedName>
        <fullName evidence="1">Uncharacterized protein</fullName>
    </submittedName>
</protein>
<reference evidence="1" key="1">
    <citation type="submission" date="2018-05" db="EMBL/GenBank/DDBJ databases">
        <authorList>
            <person name="Lanie J.A."/>
            <person name="Ng W.-L."/>
            <person name="Kazmierczak K.M."/>
            <person name="Andrzejewski T.M."/>
            <person name="Davidsen T.M."/>
            <person name="Wayne K.J."/>
            <person name="Tettelin H."/>
            <person name="Glass J.I."/>
            <person name="Rusch D."/>
            <person name="Podicherti R."/>
            <person name="Tsui H.-C.T."/>
            <person name="Winkler M.E."/>
        </authorList>
    </citation>
    <scope>NUCLEOTIDE SEQUENCE</scope>
</reference>
<evidence type="ECO:0000313" key="1">
    <source>
        <dbReference type="EMBL" id="SVC27843.1"/>
    </source>
</evidence>
<dbReference type="EMBL" id="UINC01082770">
    <property type="protein sequence ID" value="SVC27843.1"/>
    <property type="molecule type" value="Genomic_DNA"/>
</dbReference>
<organism evidence="1">
    <name type="scientific">marine metagenome</name>
    <dbReference type="NCBI Taxonomy" id="408172"/>
    <lineage>
        <taxon>unclassified sequences</taxon>
        <taxon>metagenomes</taxon>
        <taxon>ecological metagenomes</taxon>
    </lineage>
</organism>